<evidence type="ECO:0000313" key="4">
    <source>
        <dbReference type="EMBL" id="QST75777.1"/>
    </source>
</evidence>
<reference evidence="2 5" key="1">
    <citation type="submission" date="2021-03" db="EMBL/GenBank/DDBJ databases">
        <title>Comparative genomics of Chinese and international isolates of Escherichia albertii: population structure and evolution of virulence and antimicrobial resistance.</title>
        <authorList>
            <person name="Wang H."/>
            <person name="Xiong Y."/>
            <person name="Luo L."/>
        </authorList>
    </citation>
    <scope>NUCLEOTIDE SEQUENCE [LARGE SCALE GENOMIC DNA]</scope>
    <source>
        <strain evidence="2 5">Sample 165</strain>
    </source>
</reference>
<keyword evidence="1" id="KW-1133">Transmembrane helix</keyword>
<sequence length="104" mass="11898">MIFLVPFIFRCLLRFFLLKSVIALTTVGVWYGFYSVFISFVNEKFSSLMLTSPVFTHPVWISVSSLFPDNLPVCLNIITGAWSLYFAFRVKAFILGKLTLGLMK</sequence>
<evidence type="ECO:0000256" key="1">
    <source>
        <dbReference type="SAM" id="Phobius"/>
    </source>
</evidence>
<feature type="transmembrane region" description="Helical" evidence="1">
    <location>
        <begin position="21"/>
        <end position="41"/>
    </location>
</feature>
<keyword evidence="1" id="KW-0812">Transmembrane</keyword>
<gene>
    <name evidence="2" type="ORF">JRC44_12440</name>
    <name evidence="3" type="ORF">JRC44_12505</name>
    <name evidence="4" type="ORF">JRC44_12570</name>
</gene>
<organism evidence="2 5">
    <name type="scientific">Escherichia albertii</name>
    <dbReference type="NCBI Taxonomy" id="208962"/>
    <lineage>
        <taxon>Bacteria</taxon>
        <taxon>Pseudomonadati</taxon>
        <taxon>Pseudomonadota</taxon>
        <taxon>Gammaproteobacteria</taxon>
        <taxon>Enterobacterales</taxon>
        <taxon>Enterobacteriaceae</taxon>
        <taxon>Escherichia</taxon>
    </lineage>
</organism>
<feature type="transmembrane region" description="Helical" evidence="1">
    <location>
        <begin position="70"/>
        <end position="88"/>
    </location>
</feature>
<dbReference type="AlphaFoldDB" id="A0ABD7EEQ7"/>
<evidence type="ECO:0000313" key="3">
    <source>
        <dbReference type="EMBL" id="QST75775.1"/>
    </source>
</evidence>
<dbReference type="Proteomes" id="UP000663211">
    <property type="component" value="Chromosome"/>
</dbReference>
<proteinExistence type="predicted"/>
<evidence type="ECO:0000313" key="5">
    <source>
        <dbReference type="Proteomes" id="UP000663211"/>
    </source>
</evidence>
<dbReference type="EMBL" id="CP070296">
    <property type="protein sequence ID" value="QST75773.1"/>
    <property type="molecule type" value="Genomic_DNA"/>
</dbReference>
<dbReference type="EMBL" id="CP070296">
    <property type="protein sequence ID" value="QST75777.1"/>
    <property type="molecule type" value="Genomic_DNA"/>
</dbReference>
<keyword evidence="1" id="KW-0472">Membrane</keyword>
<name>A0ABD7EEQ7_ESCAL</name>
<protein>
    <recommendedName>
        <fullName evidence="6">DUF2523 domain-containing protein</fullName>
    </recommendedName>
</protein>
<dbReference type="EMBL" id="CP070296">
    <property type="protein sequence ID" value="QST75775.1"/>
    <property type="molecule type" value="Genomic_DNA"/>
</dbReference>
<evidence type="ECO:0008006" key="6">
    <source>
        <dbReference type="Google" id="ProtNLM"/>
    </source>
</evidence>
<accession>A0ABD7EEQ7</accession>
<evidence type="ECO:0000313" key="2">
    <source>
        <dbReference type="EMBL" id="QST75773.1"/>
    </source>
</evidence>